<accession>A0ABW6TQH9</accession>
<sequence length="153" mass="16714">MTIPTSFFSAAGEFPMSVITPAMAKALDSVDDSGAIMGSAQTLNRLINYGLAEDRRIRGVYLTNAGWDVLATLPLPTTPKGGWTGTGEHRTRTIEWVTGKRYKTKSNGSCGRYVDNTLAKAECLCGWSKVVDDRESARWQARRHREDAESAAA</sequence>
<protein>
    <submittedName>
        <fullName evidence="1">Uncharacterized protein</fullName>
    </submittedName>
</protein>
<evidence type="ECO:0000313" key="2">
    <source>
        <dbReference type="Proteomes" id="UP001602089"/>
    </source>
</evidence>
<keyword evidence="2" id="KW-1185">Reference proteome</keyword>
<proteinExistence type="predicted"/>
<dbReference type="RefSeq" id="WP_387131960.1">
    <property type="nucleotide sequence ID" value="NZ_JBIATK010000012.1"/>
</dbReference>
<comment type="caution">
    <text evidence="1">The sequence shown here is derived from an EMBL/GenBank/DDBJ whole genome shotgun (WGS) entry which is preliminary data.</text>
</comment>
<evidence type="ECO:0000313" key="1">
    <source>
        <dbReference type="EMBL" id="MFF4026933.1"/>
    </source>
</evidence>
<dbReference type="Proteomes" id="UP001602089">
    <property type="component" value="Unassembled WGS sequence"/>
</dbReference>
<gene>
    <name evidence="1" type="ORF">ACFYY5_29195</name>
</gene>
<organism evidence="1 2">
    <name type="scientific">Nocardia elegans</name>
    <dbReference type="NCBI Taxonomy" id="300029"/>
    <lineage>
        <taxon>Bacteria</taxon>
        <taxon>Bacillati</taxon>
        <taxon>Actinomycetota</taxon>
        <taxon>Actinomycetes</taxon>
        <taxon>Mycobacteriales</taxon>
        <taxon>Nocardiaceae</taxon>
        <taxon>Nocardia</taxon>
    </lineage>
</organism>
<reference evidence="1 2" key="1">
    <citation type="submission" date="2024-10" db="EMBL/GenBank/DDBJ databases">
        <title>The Natural Products Discovery Center: Release of the First 8490 Sequenced Strains for Exploring Actinobacteria Biosynthetic Diversity.</title>
        <authorList>
            <person name="Kalkreuter E."/>
            <person name="Kautsar S.A."/>
            <person name="Yang D."/>
            <person name="Bader C.D."/>
            <person name="Teijaro C.N."/>
            <person name="Fluegel L."/>
            <person name="Davis C.M."/>
            <person name="Simpson J.R."/>
            <person name="Lauterbach L."/>
            <person name="Steele A.D."/>
            <person name="Gui C."/>
            <person name="Meng S."/>
            <person name="Li G."/>
            <person name="Viehrig K."/>
            <person name="Ye F."/>
            <person name="Su P."/>
            <person name="Kiefer A.F."/>
            <person name="Nichols A."/>
            <person name="Cepeda A.J."/>
            <person name="Yan W."/>
            <person name="Fan B."/>
            <person name="Jiang Y."/>
            <person name="Adhikari A."/>
            <person name="Zheng C.-J."/>
            <person name="Schuster L."/>
            <person name="Cowan T.M."/>
            <person name="Smanski M.J."/>
            <person name="Chevrette M.G."/>
            <person name="De Carvalho L.P.S."/>
            <person name="Shen B."/>
        </authorList>
    </citation>
    <scope>NUCLEOTIDE SEQUENCE [LARGE SCALE GENOMIC DNA]</scope>
    <source>
        <strain evidence="1 2">NPDC001867</strain>
    </source>
</reference>
<dbReference type="EMBL" id="JBIATK010000012">
    <property type="protein sequence ID" value="MFF4026933.1"/>
    <property type="molecule type" value="Genomic_DNA"/>
</dbReference>
<name>A0ABW6TQH9_9NOCA</name>